<dbReference type="AlphaFoldDB" id="A0A6M2E0Z6"/>
<dbReference type="GO" id="GO:0004571">
    <property type="term" value="F:mannosyl-oligosaccharide 1,2-alpha-mannosidase activity"/>
    <property type="evidence" value="ECO:0007669"/>
    <property type="project" value="InterPro"/>
</dbReference>
<feature type="active site" description="Proton donor" evidence="5">
    <location>
        <position position="135"/>
    </location>
</feature>
<keyword evidence="4" id="KW-0325">Glycoprotein</keyword>
<feature type="domain" description="PA" evidence="8">
    <location>
        <begin position="672"/>
        <end position="746"/>
    </location>
</feature>
<dbReference type="SUPFAM" id="SSF52025">
    <property type="entry name" value="PA domain"/>
    <property type="match status" value="1"/>
</dbReference>
<dbReference type="InterPro" id="IPR012341">
    <property type="entry name" value="6hp_glycosidase-like_sf"/>
</dbReference>
<dbReference type="InterPro" id="IPR003137">
    <property type="entry name" value="PA_domain"/>
</dbReference>
<evidence type="ECO:0000256" key="4">
    <source>
        <dbReference type="ARBA" id="ARBA00023180"/>
    </source>
</evidence>
<feature type="active site" evidence="5">
    <location>
        <position position="280"/>
    </location>
</feature>
<dbReference type="PRINTS" id="PR00747">
    <property type="entry name" value="GLYHDRLASE47"/>
</dbReference>
<comment type="similarity">
    <text evidence="2 7">Belongs to the glycosyl hydrolase 47 family.</text>
</comment>
<accession>A0A6M2E0Z6</accession>
<evidence type="ECO:0000256" key="3">
    <source>
        <dbReference type="ARBA" id="ARBA00022824"/>
    </source>
</evidence>
<evidence type="ECO:0000259" key="8">
    <source>
        <dbReference type="Pfam" id="PF02225"/>
    </source>
</evidence>
<keyword evidence="6" id="KW-0106">Calcium</keyword>
<feature type="active site" evidence="5">
    <location>
        <position position="392"/>
    </location>
</feature>
<dbReference type="Pfam" id="PF02225">
    <property type="entry name" value="PA"/>
    <property type="match status" value="1"/>
</dbReference>
<dbReference type="EC" id="3.2.1.-" evidence="7"/>
<dbReference type="Pfam" id="PF01532">
    <property type="entry name" value="Glyco_hydro_47"/>
    <property type="match status" value="1"/>
</dbReference>
<dbReference type="Gene3D" id="1.50.10.10">
    <property type="match status" value="1"/>
</dbReference>
<dbReference type="GO" id="GO:0005975">
    <property type="term" value="P:carbohydrate metabolic process"/>
    <property type="evidence" value="ECO:0007669"/>
    <property type="project" value="InterPro"/>
</dbReference>
<evidence type="ECO:0000256" key="7">
    <source>
        <dbReference type="RuleBase" id="RU361193"/>
    </source>
</evidence>
<dbReference type="InterPro" id="IPR046450">
    <property type="entry name" value="PA_dom_sf"/>
</dbReference>
<sequence>MRLHGTICGLLYEYLLIISFVLLCIKCDDVYTMDKSERDQLKEESRDMFYHAYRAYMDNAYPADELMPLSCQGRYKGIAPPRGDMDDILGNFSLTLVDTLDSLIVLGDFEEFEHAVKLVINDVSFDNDIIVSVFETNIRMLGGLLSAHVLSEYIQQRYDVMLWYRGELLHMAKDLGYRLLPAFNTTTGIPHARVNLRHGIKGERLEKARETCTACAGTMILEMAALSRLSGEPIFEKKAHHAMDELWKMRHRSSDLMGTVLNVHSGDWIRRDSGVGAGIDSYYEYCLKAYILLGDDKYLNRFNRHYSAVMKYISQGPMLLDVHMHRPHTNSRNFIDALLAFWPGLQVLTGDLKPAVETHEMLYQVMQRHTFIPEAFTLDFQVHWGQHPLRPEFLESTYFLYRATQDPYYLQVGKKVLKALQKHAKVPCGYAAVNDVRTGKHEDRMDSFVLAETFKYLFLLFSDPSDLVIDLDEFIFTTEAHLLPLTLGGTVNGSAILGDTEEDMLDTEFSRTCPTTRKLFPESIRKPLQDLVSGVCIKRNQSGVRKLKAADFQTNNQEHLKIVRDMGISMLTLNDGRVQLLHTFSSARSPADAEEGLIFMQEMVELSKTQSLNNDVIPQSITFWTKSTDNILQKKVLFAGPSHFGTKLEGDDKVVGRVVFTDPLRVCSEILNPSQLKGRIAIMERGDCIFVDKARKVEAAGAIAAIIIDNVPSTSSTFSPMFIMSGDGNDDVNIPVVFLFAADAKVLKSALDKNPLLEVVLQSSKNQTNNIQEDTKPDTINLKYFTANFVKVDDKVVVVIEYSGTPKTLDFKQELNKDENMFAPFLWERKRKEILQRIYTDKLELPEDVIAYYFKIVNELRDPTFKSTHMGLKWMVHWLLNELELEHDPKSIYAIPSQLIVEAGKSDVKNKLAATQQLFDEILRFKDKSLIEILERMDKIQNIVKSVAVDNDVDRTLNNKRKDEL</sequence>
<keyword evidence="3" id="KW-0256">Endoplasmic reticulum</keyword>
<dbReference type="GO" id="GO:0016020">
    <property type="term" value="C:membrane"/>
    <property type="evidence" value="ECO:0007669"/>
    <property type="project" value="InterPro"/>
</dbReference>
<keyword evidence="7" id="KW-0326">Glycosidase</keyword>
<protein>
    <recommendedName>
        <fullName evidence="7">alpha-1,2-Mannosidase</fullName>
        <ecNumber evidence="7">3.2.1.-</ecNumber>
    </recommendedName>
</protein>
<feature type="binding site" evidence="6">
    <location>
        <position position="478"/>
    </location>
    <ligand>
        <name>Ca(2+)</name>
        <dbReference type="ChEBI" id="CHEBI:29108"/>
    </ligand>
</feature>
<dbReference type="GO" id="GO:0005509">
    <property type="term" value="F:calcium ion binding"/>
    <property type="evidence" value="ECO:0007669"/>
    <property type="project" value="InterPro"/>
</dbReference>
<dbReference type="InterPro" id="IPR036026">
    <property type="entry name" value="Seven-hairpin_glycosidases"/>
</dbReference>
<comment type="subcellular location">
    <subcellularLocation>
        <location evidence="1">Endoplasmic reticulum</location>
    </subcellularLocation>
</comment>
<evidence type="ECO:0000256" key="2">
    <source>
        <dbReference type="ARBA" id="ARBA00007658"/>
    </source>
</evidence>
<dbReference type="GO" id="GO:0044322">
    <property type="term" value="C:endoplasmic reticulum quality control compartment"/>
    <property type="evidence" value="ECO:0007669"/>
    <property type="project" value="GOC"/>
</dbReference>
<dbReference type="InterPro" id="IPR001382">
    <property type="entry name" value="Glyco_hydro_47"/>
</dbReference>
<dbReference type="SUPFAM" id="SSF48225">
    <property type="entry name" value="Seven-hairpin glycosidases"/>
    <property type="match status" value="1"/>
</dbReference>
<dbReference type="InterPro" id="IPR044674">
    <property type="entry name" value="EDEM1/2/3"/>
</dbReference>
<dbReference type="PANTHER" id="PTHR45679:SF2">
    <property type="entry name" value="ER DEGRADATION-ENHANCING ALPHA-MANNOSIDASE-LIKE PROTEIN 3"/>
    <property type="match status" value="1"/>
</dbReference>
<keyword evidence="6" id="KW-0479">Metal-binding</keyword>
<keyword evidence="7" id="KW-0378">Hydrolase</keyword>
<evidence type="ECO:0000256" key="6">
    <source>
        <dbReference type="PIRSR" id="PIRSR601382-2"/>
    </source>
</evidence>
<evidence type="ECO:0000313" key="9">
    <source>
        <dbReference type="EMBL" id="NOV51550.1"/>
    </source>
</evidence>
<evidence type="ECO:0000256" key="5">
    <source>
        <dbReference type="PIRSR" id="PIRSR601382-1"/>
    </source>
</evidence>
<dbReference type="GO" id="GO:1904380">
    <property type="term" value="P:endoplasmic reticulum mannose trimming"/>
    <property type="evidence" value="ECO:0007669"/>
    <property type="project" value="InterPro"/>
</dbReference>
<dbReference type="Gene3D" id="3.50.30.30">
    <property type="match status" value="1"/>
</dbReference>
<dbReference type="PANTHER" id="PTHR45679">
    <property type="entry name" value="ER DEGRADATION-ENHANCING ALPHA-MANNOSIDASE-LIKE PROTEIN 2"/>
    <property type="match status" value="1"/>
</dbReference>
<comment type="cofactor">
    <cofactor evidence="6">
        <name>Ca(2+)</name>
        <dbReference type="ChEBI" id="CHEBI:29108"/>
    </cofactor>
</comment>
<reference evidence="9" key="1">
    <citation type="submission" date="2020-03" db="EMBL/GenBank/DDBJ databases">
        <title>Transcriptomic Profiling of the Digestive Tract of the Rat Flea, Xenopsylla cheopis, Following Blood Feeding and Infection with Yersinia pestis.</title>
        <authorList>
            <person name="Bland D.M."/>
            <person name="Martens C.A."/>
            <person name="Virtaneva K."/>
            <person name="Kanakabandi K."/>
            <person name="Long D."/>
            <person name="Rosenke R."/>
            <person name="Saturday G.A."/>
            <person name="Hoyt F.H."/>
            <person name="Bruno D.P."/>
            <person name="Ribeiro J.M.C."/>
            <person name="Hinnebusch J."/>
        </authorList>
    </citation>
    <scope>NUCLEOTIDE SEQUENCE</scope>
</reference>
<organism evidence="9">
    <name type="scientific">Xenopsylla cheopis</name>
    <name type="common">Oriental rat flea</name>
    <name type="synonym">Pulex cheopis</name>
    <dbReference type="NCBI Taxonomy" id="163159"/>
    <lineage>
        <taxon>Eukaryota</taxon>
        <taxon>Metazoa</taxon>
        <taxon>Ecdysozoa</taxon>
        <taxon>Arthropoda</taxon>
        <taxon>Hexapoda</taxon>
        <taxon>Insecta</taxon>
        <taxon>Pterygota</taxon>
        <taxon>Neoptera</taxon>
        <taxon>Endopterygota</taxon>
        <taxon>Siphonaptera</taxon>
        <taxon>Pulicidae</taxon>
        <taxon>Xenopsyllinae</taxon>
        <taxon>Xenopsylla</taxon>
    </lineage>
</organism>
<evidence type="ECO:0000256" key="1">
    <source>
        <dbReference type="ARBA" id="ARBA00004240"/>
    </source>
</evidence>
<proteinExistence type="inferred from homology"/>
<name>A0A6M2E0Z6_XENCH</name>
<dbReference type="EMBL" id="GIIL01007824">
    <property type="protein sequence ID" value="NOV51550.1"/>
    <property type="molecule type" value="Transcribed_RNA"/>
</dbReference>
<feature type="active site" description="Proton donor" evidence="5">
    <location>
        <position position="374"/>
    </location>
</feature>